<dbReference type="InterPro" id="IPR011053">
    <property type="entry name" value="Single_hybrid_motif"/>
</dbReference>
<name>A0A512IML6_9HYPH</name>
<dbReference type="Proteomes" id="UP000321258">
    <property type="component" value="Unassembled WGS sequence"/>
</dbReference>
<evidence type="ECO:0000256" key="1">
    <source>
        <dbReference type="SAM" id="Coils"/>
    </source>
</evidence>
<dbReference type="PRINTS" id="PR01490">
    <property type="entry name" value="RTXTOXIND"/>
</dbReference>
<dbReference type="PANTHER" id="PTHR30386:SF28">
    <property type="entry name" value="EXPORTED PROTEIN"/>
    <property type="match status" value="1"/>
</dbReference>
<proteinExistence type="predicted"/>
<dbReference type="RefSeq" id="WP_170249070.1">
    <property type="nucleotide sequence ID" value="NZ_BJZT01000013.1"/>
</dbReference>
<dbReference type="SUPFAM" id="SSF51230">
    <property type="entry name" value="Single hybrid motif"/>
    <property type="match status" value="1"/>
</dbReference>
<keyword evidence="2" id="KW-0472">Membrane</keyword>
<keyword evidence="4" id="KW-1185">Reference proteome</keyword>
<accession>A0A512IML6</accession>
<dbReference type="InterPro" id="IPR050739">
    <property type="entry name" value="MFP"/>
</dbReference>
<organism evidence="3 4">
    <name type="scientific">Methylobacterium haplocladii</name>
    <dbReference type="NCBI Taxonomy" id="1176176"/>
    <lineage>
        <taxon>Bacteria</taxon>
        <taxon>Pseudomonadati</taxon>
        <taxon>Pseudomonadota</taxon>
        <taxon>Alphaproteobacteria</taxon>
        <taxon>Hyphomicrobiales</taxon>
        <taxon>Methylobacteriaceae</taxon>
        <taxon>Methylobacterium</taxon>
    </lineage>
</organism>
<gene>
    <name evidence="3" type="ORF">MHA02_13410</name>
</gene>
<evidence type="ECO:0000313" key="4">
    <source>
        <dbReference type="Proteomes" id="UP000321258"/>
    </source>
</evidence>
<dbReference type="AlphaFoldDB" id="A0A512IML6"/>
<dbReference type="PANTHER" id="PTHR30386">
    <property type="entry name" value="MEMBRANE FUSION SUBUNIT OF EMRAB-TOLC MULTIDRUG EFFLUX PUMP"/>
    <property type="match status" value="1"/>
</dbReference>
<feature type="transmembrane region" description="Helical" evidence="2">
    <location>
        <begin position="47"/>
        <end position="65"/>
    </location>
</feature>
<evidence type="ECO:0000256" key="2">
    <source>
        <dbReference type="SAM" id="Phobius"/>
    </source>
</evidence>
<protein>
    <submittedName>
        <fullName evidence="3">Toxin secretion, membrane fusion protein</fullName>
    </submittedName>
</protein>
<dbReference type="Gene3D" id="2.40.50.100">
    <property type="match status" value="1"/>
</dbReference>
<keyword evidence="2" id="KW-0812">Transmembrane</keyword>
<keyword evidence="1" id="KW-0175">Coiled coil</keyword>
<comment type="caution">
    <text evidence="3">The sequence shown here is derived from an EMBL/GenBank/DDBJ whole genome shotgun (WGS) entry which is preliminary data.</text>
</comment>
<sequence>MSVSDLVGRFLGRRQPKPAGMMSRFEVTGLHELSSSIEFRRDTASNLLVLFFVTLAAFLMVSMWVGTFSKQETMRGIVLGSKGSQRLAATVDGTVTKVWVAQGDEVKVGQRLLTIVPQQSSAGAKPLSEAELQSLTEQRQNIGKQIADLEALMSNDAADLGALEGNVVKINENLRKQEAELTMALTAQDSLVRKLQAYLKLGDVTRDVVIAQERIKQDYTRQLLDIRLQGSQLASTQIERRRTVQQSKSANANERAQLTRGLADLDSRIERAKSAIATDVISGTAGRIAALNVREGSDVKLGDTIAAIGDPDATFTIGLQAPSKTMGLLALGQRVVLKYDAFPYKTFGIKHGRIIAIGRQPLSLPKDDDSSAMADLALAKAGPRPPKESKFLIEVEPEDRTIMAYGAERPVLIGSTLSADIVVERRRLIDWVLDPIFAMRGRT</sequence>
<reference evidence="3 4" key="1">
    <citation type="submission" date="2019-07" db="EMBL/GenBank/DDBJ databases">
        <title>Whole genome shotgun sequence of Methylobacterium haplocladii NBRC 107714.</title>
        <authorList>
            <person name="Hosoyama A."/>
            <person name="Uohara A."/>
            <person name="Ohji S."/>
            <person name="Ichikawa N."/>
        </authorList>
    </citation>
    <scope>NUCLEOTIDE SEQUENCE [LARGE SCALE GENOMIC DNA]</scope>
    <source>
        <strain evidence="3 4">NBRC 107714</strain>
    </source>
</reference>
<dbReference type="EMBL" id="BJZT01000013">
    <property type="protein sequence ID" value="GEO98953.1"/>
    <property type="molecule type" value="Genomic_DNA"/>
</dbReference>
<feature type="coiled-coil region" evidence="1">
    <location>
        <begin position="132"/>
        <end position="180"/>
    </location>
</feature>
<evidence type="ECO:0000313" key="3">
    <source>
        <dbReference type="EMBL" id="GEO98953.1"/>
    </source>
</evidence>
<keyword evidence="2" id="KW-1133">Transmembrane helix</keyword>